<dbReference type="CDD" id="cd07958">
    <property type="entry name" value="Anticodon_Ia_Leu_BEm"/>
    <property type="match status" value="1"/>
</dbReference>
<dbReference type="InterPro" id="IPR013155">
    <property type="entry name" value="M/V/L/I-tRNA-synth_anticd-bd"/>
</dbReference>
<dbReference type="RefSeq" id="WP_386672542.1">
    <property type="nucleotide sequence ID" value="NZ_JBHLTG010000006.1"/>
</dbReference>
<keyword evidence="4" id="KW-0547">Nucleotide-binding</keyword>
<keyword evidence="6" id="KW-0648">Protein biosynthesis</keyword>
<comment type="similarity">
    <text evidence="1">Belongs to the class-I aminoacyl-tRNA synthetase family.</text>
</comment>
<evidence type="ECO:0000313" key="11">
    <source>
        <dbReference type="EMBL" id="MFC0680627.1"/>
    </source>
</evidence>
<dbReference type="InterPro" id="IPR002302">
    <property type="entry name" value="Leu-tRNA-ligase"/>
</dbReference>
<comment type="catalytic activity">
    <reaction evidence="8">
        <text>tRNA(Leu) + L-leucine + ATP = L-leucyl-tRNA(Leu) + AMP + diphosphate</text>
        <dbReference type="Rhea" id="RHEA:11688"/>
        <dbReference type="Rhea" id="RHEA-COMP:9613"/>
        <dbReference type="Rhea" id="RHEA-COMP:9622"/>
        <dbReference type="ChEBI" id="CHEBI:30616"/>
        <dbReference type="ChEBI" id="CHEBI:33019"/>
        <dbReference type="ChEBI" id="CHEBI:57427"/>
        <dbReference type="ChEBI" id="CHEBI:78442"/>
        <dbReference type="ChEBI" id="CHEBI:78494"/>
        <dbReference type="ChEBI" id="CHEBI:456215"/>
        <dbReference type="EC" id="6.1.1.4"/>
    </reaction>
</comment>
<keyword evidence="5" id="KW-0067">ATP-binding</keyword>
<dbReference type="SUPFAM" id="SSF52374">
    <property type="entry name" value="Nucleotidylyl transferase"/>
    <property type="match status" value="1"/>
</dbReference>
<dbReference type="SUPFAM" id="SSF50677">
    <property type="entry name" value="ValRS/IleRS/LeuRS editing domain"/>
    <property type="match status" value="1"/>
</dbReference>
<evidence type="ECO:0000256" key="7">
    <source>
        <dbReference type="ARBA" id="ARBA00023146"/>
    </source>
</evidence>
<dbReference type="EMBL" id="JBHLTG010000006">
    <property type="protein sequence ID" value="MFC0680627.1"/>
    <property type="molecule type" value="Genomic_DNA"/>
</dbReference>
<evidence type="ECO:0000256" key="8">
    <source>
        <dbReference type="ARBA" id="ARBA00047469"/>
    </source>
</evidence>
<dbReference type="InterPro" id="IPR009008">
    <property type="entry name" value="Val/Leu/Ile-tRNA-synth_edit"/>
</dbReference>
<keyword evidence="3 11" id="KW-0436">Ligase</keyword>
<dbReference type="SUPFAM" id="SSF47323">
    <property type="entry name" value="Anticodon-binding domain of a subclass of class I aminoacyl-tRNA synthetases"/>
    <property type="match status" value="1"/>
</dbReference>
<keyword evidence="7" id="KW-0030">Aminoacyl-tRNA synthetase</keyword>
<dbReference type="PANTHER" id="PTHR43740">
    <property type="entry name" value="LEUCYL-TRNA SYNTHETASE"/>
    <property type="match status" value="1"/>
</dbReference>
<dbReference type="Gene3D" id="3.90.740.10">
    <property type="entry name" value="Valyl/Leucyl/Isoleucyl-tRNA synthetase, editing domain"/>
    <property type="match status" value="2"/>
</dbReference>
<evidence type="ECO:0000256" key="5">
    <source>
        <dbReference type="ARBA" id="ARBA00022840"/>
    </source>
</evidence>
<evidence type="ECO:0000259" key="9">
    <source>
        <dbReference type="Pfam" id="PF08264"/>
    </source>
</evidence>
<evidence type="ECO:0000256" key="2">
    <source>
        <dbReference type="ARBA" id="ARBA00013164"/>
    </source>
</evidence>
<evidence type="ECO:0000256" key="1">
    <source>
        <dbReference type="ARBA" id="ARBA00005594"/>
    </source>
</evidence>
<evidence type="ECO:0000256" key="6">
    <source>
        <dbReference type="ARBA" id="ARBA00022917"/>
    </source>
</evidence>
<evidence type="ECO:0000256" key="3">
    <source>
        <dbReference type="ARBA" id="ARBA00022598"/>
    </source>
</evidence>
<comment type="caution">
    <text evidence="11">The sequence shown here is derived from an EMBL/GenBank/DDBJ whole genome shotgun (WGS) entry which is preliminary data.</text>
</comment>
<proteinExistence type="inferred from homology"/>
<evidence type="ECO:0000256" key="4">
    <source>
        <dbReference type="ARBA" id="ARBA00022741"/>
    </source>
</evidence>
<dbReference type="Gene3D" id="1.10.730.10">
    <property type="entry name" value="Isoleucyl-tRNA Synthetase, Domain 1"/>
    <property type="match status" value="1"/>
</dbReference>
<dbReference type="InterPro" id="IPR025709">
    <property type="entry name" value="Leu_tRNA-synth_edit"/>
</dbReference>
<protein>
    <recommendedName>
        <fullName evidence="2">leucine--tRNA ligase</fullName>
        <ecNumber evidence="2">6.1.1.4</ecNumber>
    </recommendedName>
</protein>
<gene>
    <name evidence="11" type="ORF">ACFFGH_22585</name>
</gene>
<evidence type="ECO:0000259" key="10">
    <source>
        <dbReference type="Pfam" id="PF13603"/>
    </source>
</evidence>
<dbReference type="Pfam" id="PF13603">
    <property type="entry name" value="tRNA-synt_1_2"/>
    <property type="match status" value="2"/>
</dbReference>
<dbReference type="EC" id="6.1.1.4" evidence="2"/>
<dbReference type="PANTHER" id="PTHR43740:SF2">
    <property type="entry name" value="LEUCINE--TRNA LIGASE, MITOCHONDRIAL"/>
    <property type="match status" value="1"/>
</dbReference>
<dbReference type="GO" id="GO:0016874">
    <property type="term" value="F:ligase activity"/>
    <property type="evidence" value="ECO:0007669"/>
    <property type="project" value="UniProtKB-KW"/>
</dbReference>
<reference evidence="11 12" key="1">
    <citation type="submission" date="2024-09" db="EMBL/GenBank/DDBJ databases">
        <authorList>
            <person name="Sun Q."/>
            <person name="Mori K."/>
        </authorList>
    </citation>
    <scope>NUCLEOTIDE SEQUENCE [LARGE SCALE GENOMIC DNA]</scope>
    <source>
        <strain evidence="11 12">KCTC 23076</strain>
    </source>
</reference>
<dbReference type="Gene3D" id="3.40.50.620">
    <property type="entry name" value="HUPs"/>
    <property type="match status" value="2"/>
</dbReference>
<feature type="domain" description="Methionyl/Valyl/Leucyl/Isoleucyl-tRNA synthetase anticodon-binding" evidence="9">
    <location>
        <begin position="512"/>
        <end position="624"/>
    </location>
</feature>
<feature type="domain" description="Leucyl-tRNA synthetase editing" evidence="10">
    <location>
        <begin position="51"/>
        <end position="103"/>
    </location>
</feature>
<dbReference type="InterPro" id="IPR009080">
    <property type="entry name" value="tRNAsynth_Ia_anticodon-bd"/>
</dbReference>
<sequence>MTNDSRSERGNYPVFRKTLRQWHLRITAYAERLVADLEPLDWPESIKLQQRNWIGQSAGAAIEFPIVGGSGGRVTVYSTRPETIFGATFLALSPSHPLAKTAPAAPAGQATRSEHLVSHPVTGQQLPVYIADYVLSDYGTGAVMGVPAHDDRDAVLARAERLPVRSIFDGDGLPGEDEPTLIDSAHGNLNLNGTTISHARELVTEWLERSGLGGRQYRYRLRDWLFSRQRYWGEPFPIVYDEFDVPHAVPMSQLPVELPALDDYKPFAYDPDDADSVPKAPLGRAPEWVHAELDLGDGPRRYRRETDTMPNWAGSSWYELRYLDPGLEASAWDPGNERYWLGPDIGKPSGGADLYVGGAEHAVLHLLYARFWHKVLHDLGHVSSSEPFHRLYNQGVIQAYVYRDPRGIAVEATEVQEQDGEFVWRGERVTRHLGKMGKSLKNSITPDEVCELYGADTLRLYEMSMGPLDTSRPWDTRAVVGGLRFLQRVWRNVVADDDGSRVTDDPPSESLTRQLHRVLRSYHQDVPQLRLNTAISKLIELNNSVTRAGTAPREVLVPLVQMLAPFAPHVAEELWERMGERGSVSQHPVPRADHHLLADELVTCVIQVNGKVRARISVPDGIDAESLESLALKNERVQQTIRNGALVRVIVKPPNVVNVVVRIDL</sequence>
<keyword evidence="12" id="KW-1185">Reference proteome</keyword>
<organism evidence="11 12">
    <name type="scientific">Lysobacter korlensis</name>
    <dbReference type="NCBI Taxonomy" id="553636"/>
    <lineage>
        <taxon>Bacteria</taxon>
        <taxon>Pseudomonadati</taxon>
        <taxon>Pseudomonadota</taxon>
        <taxon>Gammaproteobacteria</taxon>
        <taxon>Lysobacterales</taxon>
        <taxon>Lysobacteraceae</taxon>
        <taxon>Lysobacter</taxon>
    </lineage>
</organism>
<dbReference type="Pfam" id="PF08264">
    <property type="entry name" value="Anticodon_1"/>
    <property type="match status" value="1"/>
</dbReference>
<dbReference type="Proteomes" id="UP001589896">
    <property type="component" value="Unassembled WGS sequence"/>
</dbReference>
<feature type="domain" description="Leucyl-tRNA synthetase editing" evidence="10">
    <location>
        <begin position="114"/>
        <end position="171"/>
    </location>
</feature>
<dbReference type="InterPro" id="IPR014729">
    <property type="entry name" value="Rossmann-like_a/b/a_fold"/>
</dbReference>
<name>A0ABV6RUI5_9GAMM</name>
<evidence type="ECO:0000313" key="12">
    <source>
        <dbReference type="Proteomes" id="UP001589896"/>
    </source>
</evidence>
<accession>A0ABV6RUI5</accession>
<dbReference type="PRINTS" id="PR00985">
    <property type="entry name" value="TRNASYNTHLEU"/>
</dbReference>